<dbReference type="EMBL" id="CP017781">
    <property type="protein sequence ID" value="AOZ69584.1"/>
    <property type="molecule type" value="Genomic_DNA"/>
</dbReference>
<sequence>MSHEATLWAVRACDVPLDERMVLVYLADCHCPDNGCLVTPERLAKEAGIDVSELHGILDRLEARGKVIRFADTDRWLLEFEPVFASLAEGARA</sequence>
<dbReference type="SUPFAM" id="SSF46785">
    <property type="entry name" value="Winged helix' DNA-binding domain"/>
    <property type="match status" value="1"/>
</dbReference>
<proteinExistence type="predicted"/>
<accession>A0A1D9MCI0</accession>
<keyword evidence="2" id="KW-1185">Reference proteome</keyword>
<dbReference type="RefSeq" id="WP_068766969.1">
    <property type="nucleotide sequence ID" value="NZ_CP017781.1"/>
</dbReference>
<reference evidence="1 2" key="1">
    <citation type="submission" date="2016-10" db="EMBL/GenBank/DDBJ databases">
        <title>Rhodobacter sp. LPB0142, isolated from sea water.</title>
        <authorList>
            <person name="Kim E."/>
            <person name="Yi H."/>
        </authorList>
    </citation>
    <scope>NUCLEOTIDE SEQUENCE [LARGE SCALE GENOMIC DNA]</scope>
    <source>
        <strain evidence="1 2">LPB0142</strain>
    </source>
</reference>
<organism evidence="1 2">
    <name type="scientific">Rhodobacter xanthinilyticus</name>
    <dbReference type="NCBI Taxonomy" id="1850250"/>
    <lineage>
        <taxon>Bacteria</taxon>
        <taxon>Pseudomonadati</taxon>
        <taxon>Pseudomonadota</taxon>
        <taxon>Alphaproteobacteria</taxon>
        <taxon>Rhodobacterales</taxon>
        <taxon>Rhodobacter group</taxon>
        <taxon>Rhodobacter</taxon>
    </lineage>
</organism>
<dbReference type="KEGG" id="rhp:LPB142_09870"/>
<evidence type="ECO:0000313" key="1">
    <source>
        <dbReference type="EMBL" id="AOZ69584.1"/>
    </source>
</evidence>
<dbReference type="InterPro" id="IPR036388">
    <property type="entry name" value="WH-like_DNA-bd_sf"/>
</dbReference>
<dbReference type="InterPro" id="IPR036390">
    <property type="entry name" value="WH_DNA-bd_sf"/>
</dbReference>
<dbReference type="AlphaFoldDB" id="A0A1D9MCI0"/>
<dbReference type="Gene3D" id="1.10.10.10">
    <property type="entry name" value="Winged helix-like DNA-binding domain superfamily/Winged helix DNA-binding domain"/>
    <property type="match status" value="1"/>
</dbReference>
<dbReference type="STRING" id="1850250.LPB142_09870"/>
<evidence type="ECO:0000313" key="2">
    <source>
        <dbReference type="Proteomes" id="UP000176562"/>
    </source>
</evidence>
<evidence type="ECO:0008006" key="3">
    <source>
        <dbReference type="Google" id="ProtNLM"/>
    </source>
</evidence>
<gene>
    <name evidence="1" type="ORF">LPB142_09870</name>
</gene>
<name>A0A1D9MCI0_9RHOB</name>
<dbReference type="Proteomes" id="UP000176562">
    <property type="component" value="Chromosome"/>
</dbReference>
<protein>
    <recommendedName>
        <fullName evidence="3">HTH crp-type domain-containing protein</fullName>
    </recommendedName>
</protein>